<feature type="region of interest" description="Disordered" evidence="1">
    <location>
        <begin position="20"/>
        <end position="44"/>
    </location>
</feature>
<gene>
    <name evidence="3" type="ORF">BO83DRAFT_417931</name>
</gene>
<name>A0A317VAJ0_ASPEC</name>
<dbReference type="VEuPathDB" id="FungiDB:BO83DRAFT_417931"/>
<feature type="compositionally biased region" description="Polar residues" evidence="1">
    <location>
        <begin position="27"/>
        <end position="40"/>
    </location>
</feature>
<feature type="transmembrane region" description="Helical" evidence="2">
    <location>
        <begin position="248"/>
        <end position="274"/>
    </location>
</feature>
<evidence type="ECO:0000313" key="4">
    <source>
        <dbReference type="Proteomes" id="UP000246171"/>
    </source>
</evidence>
<accession>A0A317VAJ0</accession>
<dbReference type="RefSeq" id="XP_025387345.1">
    <property type="nucleotide sequence ID" value="XM_025534794.1"/>
</dbReference>
<dbReference type="EMBL" id="MSFU01000015">
    <property type="protein sequence ID" value="PWY71354.1"/>
    <property type="molecule type" value="Genomic_DNA"/>
</dbReference>
<keyword evidence="2" id="KW-1133">Transmembrane helix</keyword>
<dbReference type="OrthoDB" id="5086500at2759"/>
<feature type="transmembrane region" description="Helical" evidence="2">
    <location>
        <begin position="294"/>
        <end position="317"/>
    </location>
</feature>
<dbReference type="PANTHER" id="PTHR34414">
    <property type="entry name" value="HET DOMAIN-CONTAINING PROTEIN-RELATED"/>
    <property type="match status" value="1"/>
</dbReference>
<evidence type="ECO:0008006" key="5">
    <source>
        <dbReference type="Google" id="ProtNLM"/>
    </source>
</evidence>
<dbReference type="Proteomes" id="UP000246171">
    <property type="component" value="Unassembled WGS sequence"/>
</dbReference>
<dbReference type="GeneID" id="37056756"/>
<protein>
    <recommendedName>
        <fullName evidence="5">Subtilisin-like serine protease</fullName>
    </recommendedName>
</protein>
<dbReference type="Pfam" id="PF20246">
    <property type="entry name" value="DUF6601"/>
    <property type="match status" value="1"/>
</dbReference>
<proteinExistence type="predicted"/>
<dbReference type="InterPro" id="IPR046536">
    <property type="entry name" value="DUF6601"/>
</dbReference>
<keyword evidence="2" id="KW-0812">Transmembrane</keyword>
<reference evidence="3" key="1">
    <citation type="submission" date="2016-12" db="EMBL/GenBank/DDBJ databases">
        <title>The genomes of Aspergillus section Nigri reveals drivers in fungal speciation.</title>
        <authorList>
            <consortium name="DOE Joint Genome Institute"/>
            <person name="Vesth T.C."/>
            <person name="Nybo J."/>
            <person name="Theobald S."/>
            <person name="Brandl J."/>
            <person name="Frisvad J.C."/>
            <person name="Nielsen K.F."/>
            <person name="Lyhne E.K."/>
            <person name="Kogle M.E."/>
            <person name="Kuo A."/>
            <person name="Riley R."/>
            <person name="Clum A."/>
            <person name="Nolan M."/>
            <person name="Lipzen A."/>
            <person name="Salamov A."/>
            <person name="Henrissat B."/>
            <person name="Wiebenga A."/>
            <person name="De vries R.P."/>
            <person name="Grigoriev I.V."/>
            <person name="Mortensen U.H."/>
            <person name="Andersen M.R."/>
            <person name="Baker S.E."/>
        </authorList>
    </citation>
    <scope>NUCLEOTIDE SEQUENCE</scope>
    <source>
        <strain evidence="3">CBS 122712</strain>
    </source>
</reference>
<dbReference type="PANTHER" id="PTHR34414:SF1">
    <property type="entry name" value="SUBTILISIN-LIKE SERINE PROTEASE"/>
    <property type="match status" value="1"/>
</dbReference>
<comment type="caution">
    <text evidence="3">The sequence shown here is derived from an EMBL/GenBank/DDBJ whole genome shotgun (WGS) entry which is preliminary data.</text>
</comment>
<keyword evidence="4" id="KW-1185">Reference proteome</keyword>
<evidence type="ECO:0000256" key="1">
    <source>
        <dbReference type="SAM" id="MobiDB-lite"/>
    </source>
</evidence>
<organism evidence="3 4">
    <name type="scientific">Aspergillus eucalypticola (strain CBS 122712 / IBT 29274)</name>
    <dbReference type="NCBI Taxonomy" id="1448314"/>
    <lineage>
        <taxon>Eukaryota</taxon>
        <taxon>Fungi</taxon>
        <taxon>Dikarya</taxon>
        <taxon>Ascomycota</taxon>
        <taxon>Pezizomycotina</taxon>
        <taxon>Eurotiomycetes</taxon>
        <taxon>Eurotiomycetidae</taxon>
        <taxon>Eurotiales</taxon>
        <taxon>Aspergillaceae</taxon>
        <taxon>Aspergillus</taxon>
        <taxon>Aspergillus subgen. Circumdati</taxon>
    </lineage>
</organism>
<evidence type="ECO:0000313" key="3">
    <source>
        <dbReference type="EMBL" id="PWY71354.1"/>
    </source>
</evidence>
<keyword evidence="2" id="KW-0472">Membrane</keyword>
<evidence type="ECO:0000256" key="2">
    <source>
        <dbReference type="SAM" id="Phobius"/>
    </source>
</evidence>
<dbReference type="AlphaFoldDB" id="A0A317VAJ0"/>
<sequence>METTVFKPEEQLHHNLKIVEGHLRRPPQQQDSQGTTTQKTYLPGNPRIGLDDASAIASYLQRELLTPDLNKLSPHLWLVAKQDSSHISPLTEQLVRGRGIIVTERPELHLVWFDNHVFLKPLPKYLLSHAFWSYYLASPTSPIPTQTRHELTQAAYGLLRSYAYLIQHKSDYLLATRQETRLISPKITYGAFTQFINRCYNVSDDFVSPRYHFGELRLTRLNFWSRVFLGKLNYQKVEWQYGAYFARYYAPILFVFGVFSVLLSAMQLVIAVQGVPDSSSGSPWWTFAAVSRNFSIFTLIFVAGVTACLVSMVLVLAGRELMYALNDLVRKAWGRRNKGERLDINGSC</sequence>